<keyword evidence="2" id="KW-1185">Reference proteome</keyword>
<gene>
    <name evidence="1" type="ORF">EJ02DRAFT_54017</name>
</gene>
<organism evidence="1 2">
    <name type="scientific">Clathrospora elynae</name>
    <dbReference type="NCBI Taxonomy" id="706981"/>
    <lineage>
        <taxon>Eukaryota</taxon>
        <taxon>Fungi</taxon>
        <taxon>Dikarya</taxon>
        <taxon>Ascomycota</taxon>
        <taxon>Pezizomycotina</taxon>
        <taxon>Dothideomycetes</taxon>
        <taxon>Pleosporomycetidae</taxon>
        <taxon>Pleosporales</taxon>
        <taxon>Diademaceae</taxon>
        <taxon>Clathrospora</taxon>
    </lineage>
</organism>
<protein>
    <submittedName>
        <fullName evidence="1">Uncharacterized protein</fullName>
    </submittedName>
</protein>
<reference evidence="1" key="1">
    <citation type="journal article" date="2020" name="Stud. Mycol.">
        <title>101 Dothideomycetes genomes: a test case for predicting lifestyles and emergence of pathogens.</title>
        <authorList>
            <person name="Haridas S."/>
            <person name="Albert R."/>
            <person name="Binder M."/>
            <person name="Bloem J."/>
            <person name="Labutti K."/>
            <person name="Salamov A."/>
            <person name="Andreopoulos B."/>
            <person name="Baker S."/>
            <person name="Barry K."/>
            <person name="Bills G."/>
            <person name="Bluhm B."/>
            <person name="Cannon C."/>
            <person name="Castanera R."/>
            <person name="Culley D."/>
            <person name="Daum C."/>
            <person name="Ezra D."/>
            <person name="Gonzalez J."/>
            <person name="Henrissat B."/>
            <person name="Kuo A."/>
            <person name="Liang C."/>
            <person name="Lipzen A."/>
            <person name="Lutzoni F."/>
            <person name="Magnuson J."/>
            <person name="Mondo S."/>
            <person name="Nolan M."/>
            <person name="Ohm R."/>
            <person name="Pangilinan J."/>
            <person name="Park H.-J."/>
            <person name="Ramirez L."/>
            <person name="Alfaro M."/>
            <person name="Sun H."/>
            <person name="Tritt A."/>
            <person name="Yoshinaga Y."/>
            <person name="Zwiers L.-H."/>
            <person name="Turgeon B."/>
            <person name="Goodwin S."/>
            <person name="Spatafora J."/>
            <person name="Crous P."/>
            <person name="Grigoriev I."/>
        </authorList>
    </citation>
    <scope>NUCLEOTIDE SEQUENCE</scope>
    <source>
        <strain evidence="1">CBS 161.51</strain>
    </source>
</reference>
<accession>A0A6A5T3Q8</accession>
<evidence type="ECO:0000313" key="2">
    <source>
        <dbReference type="Proteomes" id="UP000800038"/>
    </source>
</evidence>
<dbReference type="Proteomes" id="UP000800038">
    <property type="component" value="Unassembled WGS sequence"/>
</dbReference>
<dbReference type="EMBL" id="ML976010">
    <property type="protein sequence ID" value="KAF1945386.1"/>
    <property type="molecule type" value="Genomic_DNA"/>
</dbReference>
<name>A0A6A5T3Q8_9PLEO</name>
<evidence type="ECO:0000313" key="1">
    <source>
        <dbReference type="EMBL" id="KAF1945386.1"/>
    </source>
</evidence>
<dbReference type="AlphaFoldDB" id="A0A6A5T3Q8"/>
<proteinExistence type="predicted"/>
<sequence length="219" mass="24401">MRTSRFSSMRYNRLHAPIAFLSDRKRHEIMPTSWKKALSAGPEDFFARHKLASGCPRQVLDRPLQILAKRLGSANVHPQAPEPGVDSTTALWLDPGARASLCATQMTWASRLHISQIPCRRRAGKLKWHSGHGIGLFTWQSGALLCAVSQQLRNVDLRHSIDKAYSSNTIVILAPIASSRRDESFVRGAAAQLQSFPGGEDHRTESNTLQIFRPVTTVR</sequence>